<accession>A0A0B0P918</accession>
<dbReference type="EMBL" id="KN414039">
    <property type="protein sequence ID" value="KHG19816.1"/>
    <property type="molecule type" value="Genomic_DNA"/>
</dbReference>
<evidence type="ECO:0000313" key="3">
    <source>
        <dbReference type="Proteomes" id="UP000032142"/>
    </source>
</evidence>
<reference evidence="2" key="1">
    <citation type="submission" date="2014-09" db="EMBL/GenBank/DDBJ databases">
        <title>G. arboreum L. cv. AKA8401 A2 genome assembly version 1.0.</title>
        <authorList>
            <person name="Mudge J."/>
            <person name="Ramaraj T."/>
            <person name="Lindquist I.E."/>
            <person name="Bharti A.K."/>
            <person name="Sundararajan A."/>
            <person name="Cameron C.T."/>
            <person name="Woodward J.E."/>
            <person name="May G.D."/>
            <person name="Brubaker C."/>
            <person name="Broadhvest J."/>
            <person name="Wilkins T.A."/>
        </authorList>
    </citation>
    <scope>NUCLEOTIDE SEQUENCE</scope>
</reference>
<evidence type="ECO:0000313" key="2">
    <source>
        <dbReference type="EMBL" id="KHG19816.1"/>
    </source>
</evidence>
<gene>
    <name evidence="1" type="ORF">F383_04759</name>
    <name evidence="2" type="ORF">F383_23883</name>
</gene>
<name>A0A0B0P918_GOSAR</name>
<protein>
    <submittedName>
        <fullName evidence="2">Uncharacterized protein</fullName>
    </submittedName>
</protein>
<dbReference type="Proteomes" id="UP000032142">
    <property type="component" value="Unassembled WGS sequence"/>
</dbReference>
<reference evidence="3" key="2">
    <citation type="submission" date="2014-09" db="EMBL/GenBank/DDBJ databases">
        <authorList>
            <person name="Mudge J."/>
            <person name="Ramaraj T."/>
            <person name="Lindquist I.E."/>
            <person name="Bharti A.K."/>
            <person name="Sundararajan A."/>
            <person name="Cameron C.T."/>
            <person name="Woodward J.E."/>
            <person name="May G.D."/>
            <person name="Brubaker C."/>
            <person name="Broadhvest J."/>
            <person name="Wilkins T.A."/>
        </authorList>
    </citation>
    <scope>NUCLEOTIDE SEQUENCE</scope>
    <source>
        <strain evidence="3">cv. AKA8401</strain>
    </source>
</reference>
<sequence>MSHVAITISTNFPSKFHHLQAKTIVFPPLFTPLTTELAQVTTIST</sequence>
<proteinExistence type="predicted"/>
<dbReference type="AlphaFoldDB" id="A0A0B0P918"/>
<organism evidence="2 3">
    <name type="scientific">Gossypium arboreum</name>
    <name type="common">Tree cotton</name>
    <name type="synonym">Gossypium nanking</name>
    <dbReference type="NCBI Taxonomy" id="29729"/>
    <lineage>
        <taxon>Eukaryota</taxon>
        <taxon>Viridiplantae</taxon>
        <taxon>Streptophyta</taxon>
        <taxon>Embryophyta</taxon>
        <taxon>Tracheophyta</taxon>
        <taxon>Spermatophyta</taxon>
        <taxon>Magnoliopsida</taxon>
        <taxon>eudicotyledons</taxon>
        <taxon>Gunneridae</taxon>
        <taxon>Pentapetalae</taxon>
        <taxon>rosids</taxon>
        <taxon>malvids</taxon>
        <taxon>Malvales</taxon>
        <taxon>Malvaceae</taxon>
        <taxon>Malvoideae</taxon>
        <taxon>Gossypium</taxon>
    </lineage>
</organism>
<evidence type="ECO:0000313" key="1">
    <source>
        <dbReference type="EMBL" id="KHG16656.1"/>
    </source>
</evidence>
<dbReference type="EMBL" id="KN406650">
    <property type="protein sequence ID" value="KHG16656.1"/>
    <property type="molecule type" value="Genomic_DNA"/>
</dbReference>
<keyword evidence="3" id="KW-1185">Reference proteome</keyword>